<dbReference type="AlphaFoldDB" id="A0A9P0NXV7"/>
<protein>
    <submittedName>
        <fullName evidence="1">Uncharacterized protein</fullName>
    </submittedName>
</protein>
<keyword evidence="2" id="KW-1185">Reference proteome</keyword>
<proteinExistence type="predicted"/>
<name>A0A9P0NXV7_ACAOB</name>
<gene>
    <name evidence="1" type="ORF">ACAOBT_LOCUS3932</name>
</gene>
<comment type="caution">
    <text evidence="1">The sequence shown here is derived from an EMBL/GenBank/DDBJ whole genome shotgun (WGS) entry which is preliminary data.</text>
</comment>
<evidence type="ECO:0000313" key="1">
    <source>
        <dbReference type="EMBL" id="CAH1961015.1"/>
    </source>
</evidence>
<accession>A0A9P0NXV7</accession>
<evidence type="ECO:0000313" key="2">
    <source>
        <dbReference type="Proteomes" id="UP001152888"/>
    </source>
</evidence>
<dbReference type="Proteomes" id="UP001152888">
    <property type="component" value="Unassembled WGS sequence"/>
</dbReference>
<organism evidence="1 2">
    <name type="scientific">Acanthoscelides obtectus</name>
    <name type="common">Bean weevil</name>
    <name type="synonym">Bruchus obtectus</name>
    <dbReference type="NCBI Taxonomy" id="200917"/>
    <lineage>
        <taxon>Eukaryota</taxon>
        <taxon>Metazoa</taxon>
        <taxon>Ecdysozoa</taxon>
        <taxon>Arthropoda</taxon>
        <taxon>Hexapoda</taxon>
        <taxon>Insecta</taxon>
        <taxon>Pterygota</taxon>
        <taxon>Neoptera</taxon>
        <taxon>Endopterygota</taxon>
        <taxon>Coleoptera</taxon>
        <taxon>Polyphaga</taxon>
        <taxon>Cucujiformia</taxon>
        <taxon>Chrysomeloidea</taxon>
        <taxon>Chrysomelidae</taxon>
        <taxon>Bruchinae</taxon>
        <taxon>Bruchini</taxon>
        <taxon>Acanthoscelides</taxon>
    </lineage>
</organism>
<sequence>MAVNPVFVNVDLNFRHSFENVLVRLNCFGWLDGTRSPDHQTGSDADLISDSIFLLFSHFFLRRGKPSL</sequence>
<dbReference type="EMBL" id="CAKOFQ010006691">
    <property type="protein sequence ID" value="CAH1961015.1"/>
    <property type="molecule type" value="Genomic_DNA"/>
</dbReference>
<reference evidence="1" key="1">
    <citation type="submission" date="2022-03" db="EMBL/GenBank/DDBJ databases">
        <authorList>
            <person name="Sayadi A."/>
        </authorList>
    </citation>
    <scope>NUCLEOTIDE SEQUENCE</scope>
</reference>